<dbReference type="PANTHER" id="PTHR47623:SF1">
    <property type="entry name" value="OS09G0287300 PROTEIN"/>
    <property type="match status" value="1"/>
</dbReference>
<accession>A0ABQ4SSC2</accession>
<evidence type="ECO:0000313" key="1">
    <source>
        <dbReference type="EMBL" id="GJE04566.1"/>
    </source>
</evidence>
<reference evidence="1" key="1">
    <citation type="journal article" date="2021" name="Front. Microbiol.">
        <title>Comprehensive Comparative Genomics and Phenotyping of Methylobacterium Species.</title>
        <authorList>
            <person name="Alessa O."/>
            <person name="Ogura Y."/>
            <person name="Fujitani Y."/>
            <person name="Takami H."/>
            <person name="Hayashi T."/>
            <person name="Sahin N."/>
            <person name="Tani A."/>
        </authorList>
    </citation>
    <scope>NUCLEOTIDE SEQUENCE</scope>
    <source>
        <strain evidence="1">DSM 17168</strain>
    </source>
</reference>
<evidence type="ECO:0000313" key="2">
    <source>
        <dbReference type="Proteomes" id="UP001055153"/>
    </source>
</evidence>
<dbReference type="CDD" id="cd07067">
    <property type="entry name" value="HP_PGM_like"/>
    <property type="match status" value="1"/>
</dbReference>
<organism evidence="1 2">
    <name type="scientific">Methylobacterium isbiliense</name>
    <dbReference type="NCBI Taxonomy" id="315478"/>
    <lineage>
        <taxon>Bacteria</taxon>
        <taxon>Pseudomonadati</taxon>
        <taxon>Pseudomonadota</taxon>
        <taxon>Alphaproteobacteria</taxon>
        <taxon>Hyphomicrobiales</taxon>
        <taxon>Methylobacteriaceae</taxon>
        <taxon>Methylobacterium</taxon>
    </lineage>
</organism>
<dbReference type="SUPFAM" id="SSF53254">
    <property type="entry name" value="Phosphoglycerate mutase-like"/>
    <property type="match status" value="1"/>
</dbReference>
<dbReference type="InterPro" id="IPR029033">
    <property type="entry name" value="His_PPase_superfam"/>
</dbReference>
<keyword evidence="2" id="KW-1185">Reference proteome</keyword>
<gene>
    <name evidence="1" type="ORF">GMJLKIPL_6530</name>
</gene>
<sequence length="174" mass="18642">MRRLILLRHAKSDWPDGVADSDRPLAPRGREAAPRMAAYLAEEGLVPDRVLVSPARRTQETWDLVRPALADVAAETVPALYEASAKRLLDVVRSAPDAAATLMLIGHNPGLQDLGHHLVSDDDRDGLRALARKFPTAAVAVIDLAAESWAAVSPGTGTLERFVTPKSLGAGEDE</sequence>
<dbReference type="EMBL" id="BPQQ01000133">
    <property type="protein sequence ID" value="GJE04566.1"/>
    <property type="molecule type" value="Genomic_DNA"/>
</dbReference>
<proteinExistence type="predicted"/>
<dbReference type="RefSeq" id="WP_238241976.1">
    <property type="nucleotide sequence ID" value="NZ_BPQQ01000133.1"/>
</dbReference>
<comment type="caution">
    <text evidence="1">The sequence shown here is derived from an EMBL/GenBank/DDBJ whole genome shotgun (WGS) entry which is preliminary data.</text>
</comment>
<protein>
    <recommendedName>
        <fullName evidence="3">2,3-bisphosphoglycerate-dependent phosphoglycerate mutase</fullName>
    </recommendedName>
</protein>
<name>A0ABQ4SSC2_9HYPH</name>
<dbReference type="PANTHER" id="PTHR47623">
    <property type="entry name" value="OS09G0287300 PROTEIN"/>
    <property type="match status" value="1"/>
</dbReference>
<evidence type="ECO:0008006" key="3">
    <source>
        <dbReference type="Google" id="ProtNLM"/>
    </source>
</evidence>
<dbReference type="Proteomes" id="UP001055153">
    <property type="component" value="Unassembled WGS sequence"/>
</dbReference>
<dbReference type="InterPro" id="IPR013078">
    <property type="entry name" value="His_Pase_superF_clade-1"/>
</dbReference>
<dbReference type="Pfam" id="PF00300">
    <property type="entry name" value="His_Phos_1"/>
    <property type="match status" value="1"/>
</dbReference>
<dbReference type="SMART" id="SM00855">
    <property type="entry name" value="PGAM"/>
    <property type="match status" value="1"/>
</dbReference>
<dbReference type="Gene3D" id="3.40.50.1240">
    <property type="entry name" value="Phosphoglycerate mutase-like"/>
    <property type="match status" value="1"/>
</dbReference>
<reference evidence="1" key="2">
    <citation type="submission" date="2021-08" db="EMBL/GenBank/DDBJ databases">
        <authorList>
            <person name="Tani A."/>
            <person name="Ola A."/>
            <person name="Ogura Y."/>
            <person name="Katsura K."/>
            <person name="Hayashi T."/>
        </authorList>
    </citation>
    <scope>NUCLEOTIDE SEQUENCE</scope>
    <source>
        <strain evidence="1">DSM 17168</strain>
    </source>
</reference>